<evidence type="ECO:0000259" key="1">
    <source>
        <dbReference type="Pfam" id="PF01902"/>
    </source>
</evidence>
<dbReference type="PANTHER" id="PTHR12196">
    <property type="entry name" value="DOMAIN OF UNKNOWN FUNCTION 71 DUF71 -CONTAINING PROTEIN"/>
    <property type="match status" value="1"/>
</dbReference>
<comment type="caution">
    <text evidence="2">The sequence shown here is derived from an EMBL/GenBank/DDBJ whole genome shotgun (WGS) entry which is preliminary data.</text>
</comment>
<proteinExistence type="predicted"/>
<dbReference type="GO" id="GO:0017183">
    <property type="term" value="P:protein histidyl modification to diphthamide"/>
    <property type="evidence" value="ECO:0007669"/>
    <property type="project" value="TreeGrafter"/>
</dbReference>
<dbReference type="NCBIfam" id="TIGR00290">
    <property type="entry name" value="MJ0570_dom"/>
    <property type="match status" value="1"/>
</dbReference>
<dbReference type="InterPro" id="IPR030662">
    <property type="entry name" value="DPH6/MJ0570"/>
</dbReference>
<feature type="domain" description="Diphthamide synthase" evidence="1">
    <location>
        <begin position="6"/>
        <end position="220"/>
    </location>
</feature>
<dbReference type="SUPFAM" id="SSF52402">
    <property type="entry name" value="Adenine nucleotide alpha hydrolases-like"/>
    <property type="match status" value="1"/>
</dbReference>
<dbReference type="Pfam" id="PF01902">
    <property type="entry name" value="Diphthami_syn_2"/>
    <property type="match status" value="1"/>
</dbReference>
<dbReference type="InterPro" id="IPR014729">
    <property type="entry name" value="Rossmann-like_a/b/a_fold"/>
</dbReference>
<sequence length="223" mass="25599">MPHKSAIATWSGGKDSCLAAYKAMKAGYTISYLANTVSREYKRVRFHGVEDTLIQKQAKAIGIPLLQQETTAKWYWKEFTANLRKGFRKPIEGVVFGDIHLEECFEWSQKVCTDLSVHLVEPLWQKKPETILEEFINLGFEAIIVSAQANLFGKEWVGKTIDKSFLVDIKKLKGIDVCGENGEYHSLVLNGPMFKQKINILKSKPLYRDGYWFLDIQKYRLNS</sequence>
<accession>A0A1F6AHL5</accession>
<gene>
    <name evidence="2" type="ORF">A3A79_03265</name>
</gene>
<dbReference type="Gene3D" id="3.90.1490.10">
    <property type="entry name" value="putative n-type atp pyrophosphatase, domain 2"/>
    <property type="match status" value="1"/>
</dbReference>
<dbReference type="STRING" id="1798392.A3A79_03265"/>
<dbReference type="CDD" id="cd01994">
    <property type="entry name" value="AANH_PF0828-like"/>
    <property type="match status" value="1"/>
</dbReference>
<name>A0A1F6AHL5_9BACT</name>
<dbReference type="PIRSF" id="PIRSF039123">
    <property type="entry name" value="Diphthamide_synthase"/>
    <property type="match status" value="1"/>
</dbReference>
<dbReference type="Proteomes" id="UP000178759">
    <property type="component" value="Unassembled WGS sequence"/>
</dbReference>
<dbReference type="Gene3D" id="3.40.50.620">
    <property type="entry name" value="HUPs"/>
    <property type="match status" value="1"/>
</dbReference>
<dbReference type="GO" id="GO:0017178">
    <property type="term" value="F:diphthine-ammonia ligase activity"/>
    <property type="evidence" value="ECO:0007669"/>
    <property type="project" value="TreeGrafter"/>
</dbReference>
<evidence type="ECO:0000313" key="2">
    <source>
        <dbReference type="EMBL" id="OGG24185.1"/>
    </source>
</evidence>
<reference evidence="2 3" key="1">
    <citation type="journal article" date="2016" name="Nat. Commun.">
        <title>Thousands of microbial genomes shed light on interconnected biogeochemical processes in an aquifer system.</title>
        <authorList>
            <person name="Anantharaman K."/>
            <person name="Brown C.T."/>
            <person name="Hug L.A."/>
            <person name="Sharon I."/>
            <person name="Castelle C.J."/>
            <person name="Probst A.J."/>
            <person name="Thomas B.C."/>
            <person name="Singh A."/>
            <person name="Wilkins M.J."/>
            <person name="Karaoz U."/>
            <person name="Brodie E.L."/>
            <person name="Williams K.H."/>
            <person name="Hubbard S.S."/>
            <person name="Banfield J.F."/>
        </authorList>
    </citation>
    <scope>NUCLEOTIDE SEQUENCE [LARGE SCALE GENOMIC DNA]</scope>
</reference>
<dbReference type="AlphaFoldDB" id="A0A1F6AHL5"/>
<dbReference type="InterPro" id="IPR002761">
    <property type="entry name" value="Diphthami_syn_dom"/>
</dbReference>
<evidence type="ECO:0000313" key="3">
    <source>
        <dbReference type="Proteomes" id="UP000178759"/>
    </source>
</evidence>
<protein>
    <recommendedName>
        <fullName evidence="1">Diphthamide synthase domain-containing protein</fullName>
    </recommendedName>
</protein>
<dbReference type="PANTHER" id="PTHR12196:SF2">
    <property type="entry name" value="DIPHTHINE--AMMONIA LIGASE"/>
    <property type="match status" value="1"/>
</dbReference>
<dbReference type="EMBL" id="MFJV01000001">
    <property type="protein sequence ID" value="OGG24185.1"/>
    <property type="molecule type" value="Genomic_DNA"/>
</dbReference>
<organism evidence="2 3">
    <name type="scientific">Candidatus Gottesmanbacteria bacterium RIFCSPLOWO2_01_FULL_43_11b</name>
    <dbReference type="NCBI Taxonomy" id="1798392"/>
    <lineage>
        <taxon>Bacteria</taxon>
        <taxon>Candidatus Gottesmaniibacteriota</taxon>
    </lineage>
</organism>